<comment type="caution">
    <text evidence="2">The sequence shown here is derived from an EMBL/GenBank/DDBJ whole genome shotgun (WGS) entry which is preliminary data.</text>
</comment>
<protein>
    <submittedName>
        <fullName evidence="2">Phage terminase small subunit P27 family</fullName>
    </submittedName>
</protein>
<feature type="compositionally biased region" description="Basic and acidic residues" evidence="1">
    <location>
        <begin position="19"/>
        <end position="35"/>
    </location>
</feature>
<reference evidence="2 3" key="1">
    <citation type="submission" date="2019-12" db="EMBL/GenBank/DDBJ databases">
        <title>Maritimibacter sp. nov. sp. isolated from sea sand.</title>
        <authorList>
            <person name="Kim J."/>
            <person name="Jeong S.E."/>
            <person name="Jung H.S."/>
            <person name="Jeon C.O."/>
        </authorList>
    </citation>
    <scope>NUCLEOTIDE SEQUENCE [LARGE SCALE GENOMIC DNA]</scope>
    <source>
        <strain evidence="2 3">DP07</strain>
    </source>
</reference>
<dbReference type="EMBL" id="WTUX01000017">
    <property type="protein sequence ID" value="MZR14236.1"/>
    <property type="molecule type" value="Genomic_DNA"/>
</dbReference>
<dbReference type="RefSeq" id="WP_161352347.1">
    <property type="nucleotide sequence ID" value="NZ_WTUX01000017.1"/>
</dbReference>
<dbReference type="Proteomes" id="UP000467322">
    <property type="component" value="Unassembled WGS sequence"/>
</dbReference>
<evidence type="ECO:0000256" key="1">
    <source>
        <dbReference type="SAM" id="MobiDB-lite"/>
    </source>
</evidence>
<organism evidence="2 3">
    <name type="scientific">Maritimibacter harenae</name>
    <dbReference type="NCBI Taxonomy" id="2606218"/>
    <lineage>
        <taxon>Bacteria</taxon>
        <taxon>Pseudomonadati</taxon>
        <taxon>Pseudomonadota</taxon>
        <taxon>Alphaproteobacteria</taxon>
        <taxon>Rhodobacterales</taxon>
        <taxon>Roseobacteraceae</taxon>
        <taxon>Maritimibacter</taxon>
    </lineage>
</organism>
<keyword evidence="3" id="KW-1185">Reference proteome</keyword>
<name>A0A845M3U5_9RHOB</name>
<gene>
    <name evidence="2" type="ORF">GQE99_14530</name>
</gene>
<sequence>MARGRKPKPSNLKVVAGTERADRRNESEPKPEVSRPKPPVHLSKPAKAEWNRVVDQLFNLGIMSDLDVAALAAYCAAYGRWVDAERALARMAEEDPDTRGIMITTVSGNAIQNPLVGAANKAMADMVRFAAEFGMTPSARTRIRTSGDDGKKNPADKYFG</sequence>
<evidence type="ECO:0000313" key="2">
    <source>
        <dbReference type="EMBL" id="MZR14236.1"/>
    </source>
</evidence>
<feature type="region of interest" description="Disordered" evidence="1">
    <location>
        <begin position="1"/>
        <end position="44"/>
    </location>
</feature>
<evidence type="ECO:0000313" key="3">
    <source>
        <dbReference type="Proteomes" id="UP000467322"/>
    </source>
</evidence>
<dbReference type="Pfam" id="PF05119">
    <property type="entry name" value="Terminase_4"/>
    <property type="match status" value="1"/>
</dbReference>
<dbReference type="InterPro" id="IPR006448">
    <property type="entry name" value="Phage_term_ssu_P27"/>
</dbReference>
<dbReference type="AlphaFoldDB" id="A0A845M3U5"/>
<feature type="region of interest" description="Disordered" evidence="1">
    <location>
        <begin position="140"/>
        <end position="160"/>
    </location>
</feature>
<proteinExistence type="predicted"/>
<accession>A0A845M3U5</accession>
<feature type="compositionally biased region" description="Basic and acidic residues" evidence="1">
    <location>
        <begin position="145"/>
        <end position="160"/>
    </location>
</feature>
<dbReference type="NCBIfam" id="TIGR01558">
    <property type="entry name" value="sm_term_P27"/>
    <property type="match status" value="1"/>
</dbReference>